<dbReference type="Pfam" id="PF09250">
    <property type="entry name" value="Prim-Pol"/>
    <property type="match status" value="1"/>
</dbReference>
<protein>
    <recommendedName>
        <fullName evidence="1">DNA primase/polymerase bifunctional N-terminal domain-containing protein</fullName>
    </recommendedName>
</protein>
<dbReference type="RefSeq" id="WP_122111996.1">
    <property type="nucleotide sequence ID" value="NZ_QOKZ01000003.1"/>
</dbReference>
<dbReference type="AlphaFoldDB" id="A0A3M0MCN7"/>
<comment type="caution">
    <text evidence="2">The sequence shown here is derived from an EMBL/GenBank/DDBJ whole genome shotgun (WGS) entry which is preliminary data.</text>
</comment>
<dbReference type="InterPro" id="IPR015330">
    <property type="entry name" value="DNA_primase/pol_bifunc_N"/>
</dbReference>
<evidence type="ECO:0000313" key="3">
    <source>
        <dbReference type="Proteomes" id="UP000273516"/>
    </source>
</evidence>
<accession>A0A3M0MCN7</accession>
<dbReference type="SMART" id="SM00943">
    <property type="entry name" value="Prim-Pol"/>
    <property type="match status" value="1"/>
</dbReference>
<keyword evidence="3" id="KW-1185">Reference proteome</keyword>
<reference evidence="2 3" key="1">
    <citation type="submission" date="2018-07" db="EMBL/GenBank/DDBJ databases">
        <authorList>
            <person name="Zhang Y."/>
            <person name="Wang L."/>
            <person name="Ma S."/>
        </authorList>
    </citation>
    <scope>NUCLEOTIDE SEQUENCE [LARGE SCALE GENOMIC DNA]</scope>
    <source>
        <strain evidence="2 3">4-2</strain>
    </source>
</reference>
<sequence length="358" mass="39392">MGIYAQHAPIYAAAGLPVFPVDVRNKKPAVKNWQNATPRQSRGWASSARLAANDGLGIVMGKPSGITEIDVDAVGDAWVTAALERFGQTPVVIRTASGKAKLWYRHNGEGRHVRPFNGLPIDVLGGGFTIAPPSFREDLGASYAFRTGGIEDVCILPTIKDGALSEGFTRAPEAVQRGERNDSLWRYCMSQARHCDDVEALIDVALTWTSAFPEPLPPQEAEACARSAWGYETTGRNYLGLKKPQLTKGDKIMDDLLDAPRALVLLQMFQRWHRTRPFFAIAPRAMSEAGTPPWPRRQIEHARDVLMDRGYIVEVIPPRRGVSAGHYRLADEMPKSAHNHNTFPPSHIGAVSLVEVSQ</sequence>
<dbReference type="Proteomes" id="UP000273516">
    <property type="component" value="Unassembled WGS sequence"/>
</dbReference>
<feature type="domain" description="DNA primase/polymerase bifunctional N-terminal" evidence="1">
    <location>
        <begin position="8"/>
        <end position="156"/>
    </location>
</feature>
<evidence type="ECO:0000313" key="2">
    <source>
        <dbReference type="EMBL" id="RMC35371.1"/>
    </source>
</evidence>
<gene>
    <name evidence="2" type="ORF">C9E81_09015</name>
</gene>
<dbReference type="EMBL" id="QOKZ01000003">
    <property type="protein sequence ID" value="RMC35371.1"/>
    <property type="molecule type" value="Genomic_DNA"/>
</dbReference>
<evidence type="ECO:0000259" key="1">
    <source>
        <dbReference type="SMART" id="SM00943"/>
    </source>
</evidence>
<name>A0A3M0MCN7_9RHOB</name>
<organism evidence="2 3">
    <name type="scientific">Paracoccus alkanivorans</name>
    <dbReference type="NCBI Taxonomy" id="2116655"/>
    <lineage>
        <taxon>Bacteria</taxon>
        <taxon>Pseudomonadati</taxon>
        <taxon>Pseudomonadota</taxon>
        <taxon>Alphaproteobacteria</taxon>
        <taxon>Rhodobacterales</taxon>
        <taxon>Paracoccaceae</taxon>
        <taxon>Paracoccus</taxon>
    </lineage>
</organism>
<proteinExistence type="predicted"/>
<dbReference type="OrthoDB" id="7375281at2"/>
<dbReference type="SUPFAM" id="SSF56747">
    <property type="entry name" value="Prim-pol domain"/>
    <property type="match status" value="1"/>
</dbReference>